<keyword evidence="2 5" id="KW-0378">Hydrolase</keyword>
<evidence type="ECO:0000313" key="5">
    <source>
        <dbReference type="EMBL" id="RZU63703.1"/>
    </source>
</evidence>
<sequence length="340" mass="36337">MQTAQFARYTDDRHGPDDGEDRWSQRDRAQGALVAAAAGDALGAGYEFGPPMGAGGSIAMIGGGPFGYAPGEWTDDTSMAVAIACELAAGHRLEAEGTLDRIVAAWHEWHLRAPSVGAQTRRVLGGLKEATAREAWESSHRLHIITGRSAGNGSLMRTAPLALAFLGTGQEEALATAARQLSQITHWSDDAGDACVLWCLAIRKAVLTGQLNLRDQLYWLPAERRDVWAKRIGVAEAKQPEDFPHNTWVVEAFQGAWSAIHHGFCLEDVLQRAVRGGNDTDTVAAIAGALSGAAHGASAVPAEWREALHGWPSLRAADLAELAVRILEGPPLPRQRVASE</sequence>
<accession>A0A4Q8AIN8</accession>
<keyword evidence="6" id="KW-1185">Reference proteome</keyword>
<feature type="compositionally biased region" description="Basic and acidic residues" evidence="4">
    <location>
        <begin position="9"/>
        <end position="23"/>
    </location>
</feature>
<proteinExistence type="inferred from homology"/>
<comment type="similarity">
    <text evidence="1">Belongs to the ADP-ribosylglycohydrolase family.</text>
</comment>
<feature type="binding site" evidence="3">
    <location>
        <position position="281"/>
    </location>
    <ligand>
        <name>Mg(2+)</name>
        <dbReference type="ChEBI" id="CHEBI:18420"/>
        <label>1</label>
    </ligand>
</feature>
<dbReference type="InterPro" id="IPR005502">
    <property type="entry name" value="Ribosyl_crysJ1"/>
</dbReference>
<dbReference type="AlphaFoldDB" id="A0A4Q8AIN8"/>
<comment type="cofactor">
    <cofactor evidence="3">
        <name>Mg(2+)</name>
        <dbReference type="ChEBI" id="CHEBI:18420"/>
    </cofactor>
    <text evidence="3">Binds 2 magnesium ions per subunit.</text>
</comment>
<feature type="binding site" evidence="3">
    <location>
        <position position="75"/>
    </location>
    <ligand>
        <name>Mg(2+)</name>
        <dbReference type="ChEBI" id="CHEBI:18420"/>
        <label>1</label>
    </ligand>
</feature>
<comment type="caution">
    <text evidence="5">The sequence shown here is derived from an EMBL/GenBank/DDBJ whole genome shotgun (WGS) entry which is preliminary data.</text>
</comment>
<feature type="binding site" evidence="3">
    <location>
        <position position="282"/>
    </location>
    <ligand>
        <name>Mg(2+)</name>
        <dbReference type="ChEBI" id="CHEBI:18420"/>
        <label>1</label>
    </ligand>
</feature>
<dbReference type="InterPro" id="IPR050792">
    <property type="entry name" value="ADP-ribosylglycohydrolase"/>
</dbReference>
<dbReference type="GO" id="GO:0046872">
    <property type="term" value="F:metal ion binding"/>
    <property type="evidence" value="ECO:0007669"/>
    <property type="project" value="UniProtKB-KW"/>
</dbReference>
<keyword evidence="3" id="KW-0479">Metal-binding</keyword>
<dbReference type="InterPro" id="IPR036705">
    <property type="entry name" value="Ribosyl_crysJ1_sf"/>
</dbReference>
<dbReference type="Proteomes" id="UP000292685">
    <property type="component" value="Unassembled WGS sequence"/>
</dbReference>
<name>A0A4Q8AIN8_9MICC</name>
<dbReference type="GO" id="GO:0016787">
    <property type="term" value="F:hydrolase activity"/>
    <property type="evidence" value="ECO:0007669"/>
    <property type="project" value="UniProtKB-KW"/>
</dbReference>
<reference evidence="5 6" key="1">
    <citation type="submission" date="2019-02" db="EMBL/GenBank/DDBJ databases">
        <title>Sequencing the genomes of 1000 actinobacteria strains.</title>
        <authorList>
            <person name="Klenk H.-P."/>
        </authorList>
    </citation>
    <scope>NUCLEOTIDE SEQUENCE [LARGE SCALE GENOMIC DNA]</scope>
    <source>
        <strain evidence="5 6">DSM 17364</strain>
    </source>
</reference>
<dbReference type="SUPFAM" id="SSF101478">
    <property type="entry name" value="ADP-ribosylglycohydrolase"/>
    <property type="match status" value="1"/>
</dbReference>
<evidence type="ECO:0000256" key="1">
    <source>
        <dbReference type="ARBA" id="ARBA00010702"/>
    </source>
</evidence>
<dbReference type="PANTHER" id="PTHR16222">
    <property type="entry name" value="ADP-RIBOSYLGLYCOHYDROLASE"/>
    <property type="match status" value="1"/>
</dbReference>
<feature type="binding site" evidence="3">
    <location>
        <position position="74"/>
    </location>
    <ligand>
        <name>Mg(2+)</name>
        <dbReference type="ChEBI" id="CHEBI:18420"/>
        <label>1</label>
    </ligand>
</feature>
<evidence type="ECO:0000256" key="3">
    <source>
        <dbReference type="PIRSR" id="PIRSR605502-1"/>
    </source>
</evidence>
<dbReference type="PANTHER" id="PTHR16222:SF24">
    <property type="entry name" value="ADP-RIBOSYLHYDROLASE ARH3"/>
    <property type="match status" value="1"/>
</dbReference>
<dbReference type="EMBL" id="SHLA01000001">
    <property type="protein sequence ID" value="RZU63703.1"/>
    <property type="molecule type" value="Genomic_DNA"/>
</dbReference>
<keyword evidence="3" id="KW-0460">Magnesium</keyword>
<gene>
    <name evidence="5" type="ORF">EV380_3327</name>
</gene>
<dbReference type="OrthoDB" id="9798107at2"/>
<evidence type="ECO:0000313" key="6">
    <source>
        <dbReference type="Proteomes" id="UP000292685"/>
    </source>
</evidence>
<feature type="region of interest" description="Disordered" evidence="4">
    <location>
        <begin position="1"/>
        <end position="23"/>
    </location>
</feature>
<feature type="binding site" evidence="3">
    <location>
        <position position="279"/>
    </location>
    <ligand>
        <name>Mg(2+)</name>
        <dbReference type="ChEBI" id="CHEBI:18420"/>
        <label>1</label>
    </ligand>
</feature>
<evidence type="ECO:0000256" key="4">
    <source>
        <dbReference type="SAM" id="MobiDB-lite"/>
    </source>
</evidence>
<dbReference type="Gene3D" id="1.10.4080.10">
    <property type="entry name" value="ADP-ribosylation/Crystallin J1"/>
    <property type="match status" value="1"/>
</dbReference>
<feature type="binding site" evidence="3">
    <location>
        <position position="76"/>
    </location>
    <ligand>
        <name>Mg(2+)</name>
        <dbReference type="ChEBI" id="CHEBI:18420"/>
        <label>1</label>
    </ligand>
</feature>
<dbReference type="Pfam" id="PF03747">
    <property type="entry name" value="ADP_ribosyl_GH"/>
    <property type="match status" value="1"/>
</dbReference>
<organism evidence="5 6">
    <name type="scientific">Zhihengliuella halotolerans</name>
    <dbReference type="NCBI Taxonomy" id="370736"/>
    <lineage>
        <taxon>Bacteria</taxon>
        <taxon>Bacillati</taxon>
        <taxon>Actinomycetota</taxon>
        <taxon>Actinomycetes</taxon>
        <taxon>Micrococcales</taxon>
        <taxon>Micrococcaceae</taxon>
        <taxon>Zhihengliuella</taxon>
    </lineage>
</organism>
<dbReference type="RefSeq" id="WP_130452024.1">
    <property type="nucleotide sequence ID" value="NZ_SHLA01000001.1"/>
</dbReference>
<evidence type="ECO:0000256" key="2">
    <source>
        <dbReference type="ARBA" id="ARBA00022801"/>
    </source>
</evidence>
<protein>
    <submittedName>
        <fullName evidence="5">ADP-ribosylglycohydrolase</fullName>
    </submittedName>
</protein>